<dbReference type="EMBL" id="JBBMFF010000106">
    <property type="protein sequence ID" value="MEQ2510016.1"/>
    <property type="molecule type" value="Genomic_DNA"/>
</dbReference>
<keyword evidence="2" id="KW-0472">Membrane</keyword>
<reference evidence="4 5" key="1">
    <citation type="submission" date="2024-03" db="EMBL/GenBank/DDBJ databases">
        <title>Human intestinal bacterial collection.</title>
        <authorList>
            <person name="Pauvert C."/>
            <person name="Hitch T.C.A."/>
            <person name="Clavel T."/>
        </authorList>
    </citation>
    <scope>NUCLEOTIDE SEQUENCE [LARGE SCALE GENOMIC DNA]</scope>
    <source>
        <strain evidence="4 5">CLA-AA-H192</strain>
    </source>
</reference>
<feature type="compositionally biased region" description="Basic and acidic residues" evidence="1">
    <location>
        <begin position="13"/>
        <end position="28"/>
    </location>
</feature>
<evidence type="ECO:0000313" key="5">
    <source>
        <dbReference type="Proteomes" id="UP001491552"/>
    </source>
</evidence>
<feature type="transmembrane region" description="Helical" evidence="2">
    <location>
        <begin position="48"/>
        <end position="71"/>
    </location>
</feature>
<keyword evidence="5" id="KW-1185">Reference proteome</keyword>
<name>A0ABV1G3P0_9FIRM</name>
<sequence length="449" mass="49678">MLECRKNVQKEECAIKRNETDPRDRQYEPDPSEQAQKRRKKAKKPNRGLRVAAVLLTIVLALEGLYCFVVFTDIPAIKSLREAYIETAMNTLSHQWLAKWFLPSYMIDEVVARQDQARKDQEGKISTWDKISASDATDKNGETVAPTEPTSQTDEERFYELFWELDRISFEDYVSAHPDVTANGWDNIYINEAGLNDDGTDIYTAMGERVLAVDAKNKILLVRVEGSGYQGVLAIAKDPSQLYNAPSAYIGSWGQQLEAIASAHDAVLGMTGSGFIDPDGNGSGGELAGYAMSQGESYGEHYVVTGYKRVELRESNLLYVTDASAPVAADTTDAVEFWPALVVDGEPAVENYEAFNGIQPRACIGQSEKKEILMLVIEGRMPTRSYGTTIETCTDILMRHKAYQALNLDGGTSAVLWYDGEYVTKCSNTSITSRMLPNAWLYGGDGAGQ</sequence>
<keyword evidence="4" id="KW-0326">Glycosidase</keyword>
<evidence type="ECO:0000256" key="1">
    <source>
        <dbReference type="SAM" id="MobiDB-lite"/>
    </source>
</evidence>
<evidence type="ECO:0000256" key="2">
    <source>
        <dbReference type="SAM" id="Phobius"/>
    </source>
</evidence>
<dbReference type="Pfam" id="PF09992">
    <property type="entry name" value="NAGPA"/>
    <property type="match status" value="1"/>
</dbReference>
<feature type="region of interest" description="Disordered" evidence="1">
    <location>
        <begin position="129"/>
        <end position="153"/>
    </location>
</feature>
<keyword evidence="4" id="KW-0378">Hydrolase</keyword>
<organism evidence="4 5">
    <name type="scientific">Faecousia intestinalis</name>
    <dbReference type="NCBI Taxonomy" id="3133167"/>
    <lineage>
        <taxon>Bacteria</taxon>
        <taxon>Bacillati</taxon>
        <taxon>Bacillota</taxon>
        <taxon>Clostridia</taxon>
        <taxon>Eubacteriales</taxon>
        <taxon>Oscillospiraceae</taxon>
        <taxon>Faecousia</taxon>
    </lineage>
</organism>
<feature type="region of interest" description="Disordered" evidence="1">
    <location>
        <begin position="13"/>
        <end position="44"/>
    </location>
</feature>
<gene>
    <name evidence="4" type="ORF">WMO66_01915</name>
</gene>
<dbReference type="PANTHER" id="PTHR40446">
    <property type="entry name" value="N-ACETYLGLUCOSAMINE-1-PHOSPHODIESTER ALPHA-N-ACETYLGLUCOSAMINIDASE"/>
    <property type="match status" value="1"/>
</dbReference>
<dbReference type="RefSeq" id="WP_349134723.1">
    <property type="nucleotide sequence ID" value="NZ_JBBMFF010000106.1"/>
</dbReference>
<protein>
    <submittedName>
        <fullName evidence="4">Phosphodiester glycosidase family protein</fullName>
    </submittedName>
</protein>
<dbReference type="PANTHER" id="PTHR40446:SF2">
    <property type="entry name" value="N-ACETYLGLUCOSAMINE-1-PHOSPHODIESTER ALPHA-N-ACETYLGLUCOSAMINIDASE"/>
    <property type="match status" value="1"/>
</dbReference>
<comment type="caution">
    <text evidence="4">The sequence shown here is derived from an EMBL/GenBank/DDBJ whole genome shotgun (WGS) entry which is preliminary data.</text>
</comment>
<evidence type="ECO:0000313" key="4">
    <source>
        <dbReference type="EMBL" id="MEQ2510016.1"/>
    </source>
</evidence>
<dbReference type="GO" id="GO:0016798">
    <property type="term" value="F:hydrolase activity, acting on glycosyl bonds"/>
    <property type="evidence" value="ECO:0007669"/>
    <property type="project" value="UniProtKB-KW"/>
</dbReference>
<feature type="domain" description="Phosphodiester glycosidase" evidence="3">
    <location>
        <begin position="265"/>
        <end position="441"/>
    </location>
</feature>
<keyword evidence="2" id="KW-0812">Transmembrane</keyword>
<evidence type="ECO:0000259" key="3">
    <source>
        <dbReference type="Pfam" id="PF09992"/>
    </source>
</evidence>
<accession>A0ABV1G3P0</accession>
<dbReference type="Proteomes" id="UP001491552">
    <property type="component" value="Unassembled WGS sequence"/>
</dbReference>
<proteinExistence type="predicted"/>
<dbReference type="InterPro" id="IPR018711">
    <property type="entry name" value="NAGPA"/>
</dbReference>
<keyword evidence="2" id="KW-1133">Transmembrane helix</keyword>